<feature type="modified residue" description="N6-(pyridoxal phosphate)lysine" evidence="16">
    <location>
        <position position="369"/>
    </location>
</feature>
<evidence type="ECO:0000256" key="13">
    <source>
        <dbReference type="ARBA" id="ARBA00038302"/>
    </source>
</evidence>
<dbReference type="GO" id="GO:0008117">
    <property type="term" value="F:sphinganine-1-phosphate aldolase activity"/>
    <property type="evidence" value="ECO:0007669"/>
    <property type="project" value="UniProtKB-EC"/>
</dbReference>
<evidence type="ECO:0000256" key="7">
    <source>
        <dbReference type="ARBA" id="ARBA00022898"/>
    </source>
</evidence>
<sequence length="580" mass="64231">MTWFTTPMLQTTLQRVLAEDYRALRTQRRIPLTAMSERPQPLKAINKFFEGKEPWQIVTMTASSVLAIVWAHSLYNAKEGVTTRLRKEFFRWLRQVPIVRRKIEEKMAQINSDFKNDVNKRLAGVTVRRQLPESGLSAEQVMAEVNDLVSLGAYDWKNGCVSGAVYHVSQEISKVACDAYAMTAYTNPLHSDVFPGINKMEAEIVRMAVNLFHGDEDCCGTVTTGGTESIIMACKAFRDLAYAKGISNPQIVVPSTVHSAFDKAAQYLGLSVKTVPVNPETMTVDVDKMRKAIGRRTCLIVGSAPNFPYGTMDDIIALSDVAVEYDVPLHVDACLGGFVAAFMPDAGHQIPVFDFRLPGVASMSADTHKYGFAPKGTSVVLYRKHEYRHHQYTVTTEWPGGVYGSPTVNGSRAGGLIAACWATLVFVGRARYVSMTAEIIRTARYIEEQLRKIDGIFVFGKPATSVIAWGSNSFDIFKMADLLHKKGWSLNALQFPSGIHMCVTHAHTTPGLAERFVGDVRAVAATCLKDNTSPVHGKMAIYGVAQEISDRSLVSDITKYFIDSMYYLPETTEENESSNK</sequence>
<dbReference type="InterPro" id="IPR015422">
    <property type="entry name" value="PyrdxlP-dep_Trfase_small"/>
</dbReference>
<dbReference type="GO" id="GO:0005789">
    <property type="term" value="C:endoplasmic reticulum membrane"/>
    <property type="evidence" value="ECO:0007669"/>
    <property type="project" value="UniProtKB-SubCell"/>
</dbReference>
<dbReference type="EMBL" id="CADEBC010000060">
    <property type="protein sequence ID" value="CAB3221083.1"/>
    <property type="molecule type" value="Genomic_DNA"/>
</dbReference>
<keyword evidence="12 17" id="KW-0456">Lyase</keyword>
<dbReference type="Gene3D" id="3.40.640.10">
    <property type="entry name" value="Type I PLP-dependent aspartate aminotransferase-like (Major domain)"/>
    <property type="match status" value="1"/>
</dbReference>
<dbReference type="OrthoDB" id="10254570at2759"/>
<dbReference type="FunFam" id="3.40.640.10:FF:000020">
    <property type="entry name" value="sphingosine-1-phosphate lyase 1"/>
    <property type="match status" value="1"/>
</dbReference>
<evidence type="ECO:0000256" key="11">
    <source>
        <dbReference type="ARBA" id="ARBA00023136"/>
    </source>
</evidence>
<dbReference type="Gene3D" id="6.10.140.2150">
    <property type="match status" value="1"/>
</dbReference>
<evidence type="ECO:0000313" key="19">
    <source>
        <dbReference type="Proteomes" id="UP000494106"/>
    </source>
</evidence>
<evidence type="ECO:0000256" key="2">
    <source>
        <dbReference type="ARBA" id="ARBA00004389"/>
    </source>
</evidence>
<dbReference type="EC" id="4.1.2.27" evidence="14"/>
<keyword evidence="19" id="KW-1185">Reference proteome</keyword>
<proteinExistence type="inferred from homology"/>
<dbReference type="InterPro" id="IPR015424">
    <property type="entry name" value="PyrdxlP-dep_Trfase"/>
</dbReference>
<evidence type="ECO:0000256" key="4">
    <source>
        <dbReference type="ARBA" id="ARBA00004991"/>
    </source>
</evidence>
<dbReference type="Gene3D" id="3.90.1150.10">
    <property type="entry name" value="Aspartate Aminotransferase, domain 1"/>
    <property type="match status" value="1"/>
</dbReference>
<evidence type="ECO:0000256" key="9">
    <source>
        <dbReference type="ARBA" id="ARBA00022989"/>
    </source>
</evidence>
<comment type="cofactor">
    <cofactor evidence="1 16 17">
        <name>pyridoxal 5'-phosphate</name>
        <dbReference type="ChEBI" id="CHEBI:597326"/>
    </cofactor>
</comment>
<keyword evidence="11" id="KW-0472">Membrane</keyword>
<dbReference type="InterPro" id="IPR002129">
    <property type="entry name" value="PyrdxlP-dep_de-COase"/>
</dbReference>
<keyword evidence="5" id="KW-0812">Transmembrane</keyword>
<keyword evidence="6" id="KW-0256">Endoplasmic reticulum</keyword>
<evidence type="ECO:0000256" key="16">
    <source>
        <dbReference type="PIRSR" id="PIRSR602129-50"/>
    </source>
</evidence>
<keyword evidence="9" id="KW-1133">Transmembrane helix</keyword>
<dbReference type="InterPro" id="IPR015421">
    <property type="entry name" value="PyrdxlP-dep_Trfase_major"/>
</dbReference>
<dbReference type="GO" id="GO:0030149">
    <property type="term" value="P:sphingolipid catabolic process"/>
    <property type="evidence" value="ECO:0007669"/>
    <property type="project" value="TreeGrafter"/>
</dbReference>
<comment type="pathway">
    <text evidence="4">Sphingolipid metabolism.</text>
</comment>
<dbReference type="FunFam" id="6.10.140.2150:FF:000001">
    <property type="entry name" value="Sphingosine-1-phosphate lyase 1"/>
    <property type="match status" value="1"/>
</dbReference>
<dbReference type="Proteomes" id="UP000494106">
    <property type="component" value="Unassembled WGS sequence"/>
</dbReference>
<dbReference type="SUPFAM" id="SSF53383">
    <property type="entry name" value="PLP-dependent transferases"/>
    <property type="match status" value="1"/>
</dbReference>
<dbReference type="GO" id="GO:0019752">
    <property type="term" value="P:carboxylic acid metabolic process"/>
    <property type="evidence" value="ECO:0007669"/>
    <property type="project" value="InterPro"/>
</dbReference>
<evidence type="ECO:0000256" key="12">
    <source>
        <dbReference type="ARBA" id="ARBA00023239"/>
    </source>
</evidence>
<dbReference type="GO" id="GO:0030170">
    <property type="term" value="F:pyridoxal phosphate binding"/>
    <property type="evidence" value="ECO:0007669"/>
    <property type="project" value="InterPro"/>
</dbReference>
<dbReference type="Pfam" id="PF00282">
    <property type="entry name" value="Pyridoxal_deC"/>
    <property type="match status" value="1"/>
</dbReference>
<dbReference type="InterPro" id="IPR050477">
    <property type="entry name" value="GrpII_AminoAcid_Decarb"/>
</dbReference>
<keyword evidence="10" id="KW-0443">Lipid metabolism</keyword>
<evidence type="ECO:0000256" key="14">
    <source>
        <dbReference type="ARBA" id="ARBA00038965"/>
    </source>
</evidence>
<protein>
    <recommendedName>
        <fullName evidence="14">sphinganine-1-phosphate aldolase</fullName>
        <ecNumber evidence="14">4.1.2.27</ecNumber>
    </recommendedName>
    <alternativeName>
        <fullName evidence="15">Sphingosine-1-phosphate aldolase</fullName>
    </alternativeName>
</protein>
<dbReference type="PANTHER" id="PTHR42735:SF6">
    <property type="entry name" value="SPHINGOSINE-1-PHOSPHATE LYASE 1"/>
    <property type="match status" value="1"/>
</dbReference>
<comment type="pathway">
    <text evidence="3">Lipid metabolism; sphingolipid metabolism.</text>
</comment>
<dbReference type="PANTHER" id="PTHR42735">
    <property type="match status" value="1"/>
</dbReference>
<evidence type="ECO:0000256" key="17">
    <source>
        <dbReference type="RuleBase" id="RU000382"/>
    </source>
</evidence>
<comment type="caution">
    <text evidence="18">The sequence shown here is derived from an EMBL/GenBank/DDBJ whole genome shotgun (WGS) entry which is preliminary data.</text>
</comment>
<gene>
    <name evidence="18" type="ORF">APLA_LOCUS462</name>
</gene>
<comment type="subcellular location">
    <subcellularLocation>
        <location evidence="2">Endoplasmic reticulum membrane</location>
        <topology evidence="2">Single-pass membrane protein</topology>
    </subcellularLocation>
</comment>
<evidence type="ECO:0000256" key="3">
    <source>
        <dbReference type="ARBA" id="ARBA00004760"/>
    </source>
</evidence>
<organism evidence="18 19">
    <name type="scientific">Arctia plantaginis</name>
    <name type="common">Wood tiger moth</name>
    <name type="synonym">Phalaena plantaginis</name>
    <dbReference type="NCBI Taxonomy" id="874455"/>
    <lineage>
        <taxon>Eukaryota</taxon>
        <taxon>Metazoa</taxon>
        <taxon>Ecdysozoa</taxon>
        <taxon>Arthropoda</taxon>
        <taxon>Hexapoda</taxon>
        <taxon>Insecta</taxon>
        <taxon>Pterygota</taxon>
        <taxon>Neoptera</taxon>
        <taxon>Endopterygota</taxon>
        <taxon>Lepidoptera</taxon>
        <taxon>Glossata</taxon>
        <taxon>Ditrysia</taxon>
        <taxon>Noctuoidea</taxon>
        <taxon>Erebidae</taxon>
        <taxon>Arctiinae</taxon>
        <taxon>Arctia</taxon>
    </lineage>
</organism>
<accession>A0A8S0YPM8</accession>
<evidence type="ECO:0000256" key="1">
    <source>
        <dbReference type="ARBA" id="ARBA00001933"/>
    </source>
</evidence>
<evidence type="ECO:0000256" key="15">
    <source>
        <dbReference type="ARBA" id="ARBA00042568"/>
    </source>
</evidence>
<evidence type="ECO:0000256" key="6">
    <source>
        <dbReference type="ARBA" id="ARBA00022824"/>
    </source>
</evidence>
<comment type="similarity">
    <text evidence="13">Belongs to the group II decarboxylase family. Sphingosine-1-phosphate lyase subfamily.</text>
</comment>
<name>A0A8S0YPM8_ARCPL</name>
<dbReference type="AlphaFoldDB" id="A0A8S0YPM8"/>
<keyword evidence="8" id="KW-0746">Sphingolipid metabolism</keyword>
<evidence type="ECO:0000256" key="5">
    <source>
        <dbReference type="ARBA" id="ARBA00022692"/>
    </source>
</evidence>
<evidence type="ECO:0000256" key="8">
    <source>
        <dbReference type="ARBA" id="ARBA00022919"/>
    </source>
</evidence>
<reference evidence="18 19" key="1">
    <citation type="submission" date="2020-04" db="EMBL/GenBank/DDBJ databases">
        <authorList>
            <person name="Wallbank WR R."/>
            <person name="Pardo Diaz C."/>
            <person name="Kozak K."/>
            <person name="Martin S."/>
            <person name="Jiggins C."/>
            <person name="Moest M."/>
            <person name="Warren A I."/>
            <person name="Byers J.R.P. K."/>
            <person name="Montejo-Kovacevich G."/>
            <person name="Yen C E."/>
        </authorList>
    </citation>
    <scope>NUCLEOTIDE SEQUENCE [LARGE SCALE GENOMIC DNA]</scope>
</reference>
<evidence type="ECO:0000313" key="18">
    <source>
        <dbReference type="EMBL" id="CAB3221083.1"/>
    </source>
</evidence>
<evidence type="ECO:0000256" key="10">
    <source>
        <dbReference type="ARBA" id="ARBA00023098"/>
    </source>
</evidence>
<keyword evidence="7 16" id="KW-0663">Pyridoxal phosphate</keyword>